<evidence type="ECO:0000313" key="2">
    <source>
        <dbReference type="EMBL" id="SDZ37201.1"/>
    </source>
</evidence>
<dbReference type="AlphaFoldDB" id="A0A1H3SI41"/>
<gene>
    <name evidence="2" type="ORF">SAMN05421547_12045</name>
</gene>
<accession>A0A1H3SI41</accession>
<feature type="region of interest" description="Disordered" evidence="1">
    <location>
        <begin position="1"/>
        <end position="51"/>
    </location>
</feature>
<feature type="region of interest" description="Disordered" evidence="1">
    <location>
        <begin position="64"/>
        <end position="92"/>
    </location>
</feature>
<sequence>MAGPSHGGLPAQEHARDAEGPYPGFPGLGHRISSRTSRDAPADGGYPPLGGRHVHRLVLEALKRPHGGPVRPTPAPKIRTRPSSFPGGPLRNASILKACTPGKYEAKGAETQALQALEDGQRSHGPPSPTSLGWNALPPVLNRQGTDPAQRCCPQWQALLRDRNSALAMPRPSIANAPSPLRVRPYEVTRIAVACRGRGPVLSTHA</sequence>
<organism evidence="2 3">
    <name type="scientific">Delftia lacustris</name>
    <dbReference type="NCBI Taxonomy" id="558537"/>
    <lineage>
        <taxon>Bacteria</taxon>
        <taxon>Pseudomonadati</taxon>
        <taxon>Pseudomonadota</taxon>
        <taxon>Betaproteobacteria</taxon>
        <taxon>Burkholderiales</taxon>
        <taxon>Comamonadaceae</taxon>
        <taxon>Delftia</taxon>
    </lineage>
</organism>
<evidence type="ECO:0000313" key="3">
    <source>
        <dbReference type="Proteomes" id="UP000183417"/>
    </source>
</evidence>
<reference evidence="2 3" key="1">
    <citation type="submission" date="2016-10" db="EMBL/GenBank/DDBJ databases">
        <authorList>
            <person name="de Groot N.N."/>
        </authorList>
    </citation>
    <scope>NUCLEOTIDE SEQUENCE [LARGE SCALE GENOMIC DNA]</scope>
    <source>
        <strain evidence="2 3">LMG 24775</strain>
    </source>
</reference>
<dbReference type="Proteomes" id="UP000183417">
    <property type="component" value="Unassembled WGS sequence"/>
</dbReference>
<evidence type="ECO:0000256" key="1">
    <source>
        <dbReference type="SAM" id="MobiDB-lite"/>
    </source>
</evidence>
<dbReference type="EMBL" id="FNPE01000020">
    <property type="protein sequence ID" value="SDZ37201.1"/>
    <property type="molecule type" value="Genomic_DNA"/>
</dbReference>
<name>A0A1H3SI41_9BURK</name>
<protein>
    <submittedName>
        <fullName evidence="2">Uncharacterized protein</fullName>
    </submittedName>
</protein>
<proteinExistence type="predicted"/>